<evidence type="ECO:0000256" key="3">
    <source>
        <dbReference type="SAM" id="MobiDB-lite"/>
    </source>
</evidence>
<keyword evidence="4" id="KW-1133">Transmembrane helix</keyword>
<name>A0A164NR71_9NOCA</name>
<keyword evidence="6" id="KW-1185">Reference proteome</keyword>
<protein>
    <submittedName>
        <fullName evidence="5">Uncharacterized protein</fullName>
    </submittedName>
</protein>
<dbReference type="PANTHER" id="PTHR30544:SF5">
    <property type="entry name" value="RADICAL SAM CORE DOMAIN-CONTAINING PROTEIN"/>
    <property type="match status" value="1"/>
</dbReference>
<keyword evidence="2" id="KW-0408">Iron</keyword>
<evidence type="ECO:0000256" key="1">
    <source>
        <dbReference type="ARBA" id="ARBA00001966"/>
    </source>
</evidence>
<organism evidence="5 6">
    <name type="scientific">Nocardia terpenica</name>
    <dbReference type="NCBI Taxonomy" id="455432"/>
    <lineage>
        <taxon>Bacteria</taxon>
        <taxon>Bacillati</taxon>
        <taxon>Actinomycetota</taxon>
        <taxon>Actinomycetes</taxon>
        <taxon>Mycobacteriales</taxon>
        <taxon>Nocardiaceae</taxon>
        <taxon>Nocardia</taxon>
    </lineage>
</organism>
<sequence>MRQPPTSAITSAPAMTDSRTVTPSGSEKLQKNRCTRACSRFCRMNIRTTIPSRAARALSPPLLTEVRHVVCDEGTTRKTLWRAGDGTLLESVLMRYPDRNTLCISSQAGCGMACPFCATGQGGLAATPRNFLRDTAISVFVLSWIPLLASFAVLMLLEPRGNPRVLTFMILVVCSDVGGYVAGGRNGIACHVVIIPDRYGYMHVYPPVGDGMSRGCDRSIVALAARGPGRMGHWRGYDYPPSACVRCPAPWYAAPAPHLRELRGSWQRARNSP</sequence>
<reference evidence="5 6" key="1">
    <citation type="submission" date="2016-04" db="EMBL/GenBank/DDBJ databases">
        <authorList>
            <person name="Evans L.H."/>
            <person name="Alamgir A."/>
            <person name="Owens N."/>
            <person name="Weber N.D."/>
            <person name="Virtaneva K."/>
            <person name="Barbian K."/>
            <person name="Babar A."/>
            <person name="Rosenke K."/>
        </authorList>
    </citation>
    <scope>NUCLEOTIDE SEQUENCE [LARGE SCALE GENOMIC DNA]</scope>
    <source>
        <strain evidence="5 6">IFM 0406</strain>
    </source>
</reference>
<keyword evidence="2" id="KW-0411">Iron-sulfur</keyword>
<dbReference type="STRING" id="455432.AWN90_21405"/>
<evidence type="ECO:0000256" key="2">
    <source>
        <dbReference type="ARBA" id="ARBA00022485"/>
    </source>
</evidence>
<dbReference type="GO" id="GO:0051539">
    <property type="term" value="F:4 iron, 4 sulfur cluster binding"/>
    <property type="evidence" value="ECO:0007669"/>
    <property type="project" value="UniProtKB-KW"/>
</dbReference>
<dbReference type="InterPro" id="IPR040072">
    <property type="entry name" value="Methyltransferase_A"/>
</dbReference>
<feature type="transmembrane region" description="Helical" evidence="4">
    <location>
        <begin position="136"/>
        <end position="157"/>
    </location>
</feature>
<dbReference type="EMBL" id="LWGR01000004">
    <property type="protein sequence ID" value="KZM74634.1"/>
    <property type="molecule type" value="Genomic_DNA"/>
</dbReference>
<evidence type="ECO:0000313" key="6">
    <source>
        <dbReference type="Proteomes" id="UP000076512"/>
    </source>
</evidence>
<feature type="compositionally biased region" description="Polar residues" evidence="3">
    <location>
        <begin position="1"/>
        <end position="10"/>
    </location>
</feature>
<keyword evidence="4" id="KW-0812">Transmembrane</keyword>
<evidence type="ECO:0000313" key="5">
    <source>
        <dbReference type="EMBL" id="KZM74634.1"/>
    </source>
</evidence>
<comment type="caution">
    <text evidence="5">The sequence shown here is derived from an EMBL/GenBank/DDBJ whole genome shotgun (WGS) entry which is preliminary data.</text>
</comment>
<dbReference type="PANTHER" id="PTHR30544">
    <property type="entry name" value="23S RRNA METHYLTRANSFERASE"/>
    <property type="match status" value="1"/>
</dbReference>
<dbReference type="GO" id="GO:0030488">
    <property type="term" value="P:tRNA methylation"/>
    <property type="evidence" value="ECO:0007669"/>
    <property type="project" value="TreeGrafter"/>
</dbReference>
<keyword evidence="4" id="KW-0472">Membrane</keyword>
<accession>A0A164NR71</accession>
<dbReference type="AlphaFoldDB" id="A0A164NR71"/>
<feature type="compositionally biased region" description="Polar residues" evidence="3">
    <location>
        <begin position="17"/>
        <end position="26"/>
    </location>
</feature>
<feature type="region of interest" description="Disordered" evidence="3">
    <location>
        <begin position="1"/>
        <end position="26"/>
    </location>
</feature>
<comment type="cofactor">
    <cofactor evidence="1">
        <name>[4Fe-4S] cluster</name>
        <dbReference type="ChEBI" id="CHEBI:49883"/>
    </cofactor>
</comment>
<keyword evidence="2" id="KW-0479">Metal-binding</keyword>
<dbReference type="InterPro" id="IPR013785">
    <property type="entry name" value="Aldolase_TIM"/>
</dbReference>
<keyword evidence="2" id="KW-0004">4Fe-4S</keyword>
<gene>
    <name evidence="5" type="ORF">AWN90_21405</name>
</gene>
<dbReference type="Gene3D" id="3.20.20.70">
    <property type="entry name" value="Aldolase class I"/>
    <property type="match status" value="1"/>
</dbReference>
<proteinExistence type="predicted"/>
<dbReference type="Proteomes" id="UP000076512">
    <property type="component" value="Unassembled WGS sequence"/>
</dbReference>
<dbReference type="GO" id="GO:0070475">
    <property type="term" value="P:rRNA base methylation"/>
    <property type="evidence" value="ECO:0007669"/>
    <property type="project" value="TreeGrafter"/>
</dbReference>
<dbReference type="Pfam" id="PF01148">
    <property type="entry name" value="CTP_transf_1"/>
    <property type="match status" value="1"/>
</dbReference>
<evidence type="ECO:0000256" key="4">
    <source>
        <dbReference type="SAM" id="Phobius"/>
    </source>
</evidence>